<comment type="caution">
    <text evidence="2">The sequence shown here is derived from an EMBL/GenBank/DDBJ whole genome shotgun (WGS) entry which is preliminary data.</text>
</comment>
<evidence type="ECO:0000256" key="1">
    <source>
        <dbReference type="SAM" id="MobiDB-lite"/>
    </source>
</evidence>
<name>A0A834TWL0_9FABA</name>
<evidence type="ECO:0000313" key="2">
    <source>
        <dbReference type="EMBL" id="KAF7828046.1"/>
    </source>
</evidence>
<gene>
    <name evidence="2" type="ORF">G2W53_019210</name>
</gene>
<dbReference type="EMBL" id="JAAIUW010000006">
    <property type="protein sequence ID" value="KAF7828046.1"/>
    <property type="molecule type" value="Genomic_DNA"/>
</dbReference>
<reference evidence="2" key="1">
    <citation type="submission" date="2020-09" db="EMBL/GenBank/DDBJ databases">
        <title>Genome-Enabled Discovery of Anthraquinone Biosynthesis in Senna tora.</title>
        <authorList>
            <person name="Kang S.-H."/>
            <person name="Pandey R.P."/>
            <person name="Lee C.-M."/>
            <person name="Sim J.-S."/>
            <person name="Jeong J.-T."/>
            <person name="Choi B.-S."/>
            <person name="Jung M."/>
            <person name="Ginzburg D."/>
            <person name="Zhao K."/>
            <person name="Won S.Y."/>
            <person name="Oh T.-J."/>
            <person name="Yu Y."/>
            <person name="Kim N.-H."/>
            <person name="Lee O.R."/>
            <person name="Lee T.-H."/>
            <person name="Bashyal P."/>
            <person name="Kim T.-S."/>
            <person name="Lee W.-H."/>
            <person name="Kawkins C."/>
            <person name="Kim C.-K."/>
            <person name="Kim J.S."/>
            <person name="Ahn B.O."/>
            <person name="Rhee S.Y."/>
            <person name="Sohng J.K."/>
        </authorList>
    </citation>
    <scope>NUCLEOTIDE SEQUENCE</scope>
    <source>
        <tissue evidence="2">Leaf</tissue>
    </source>
</reference>
<sequence>MTVAVGNPAREKVKEMEFDL</sequence>
<protein>
    <submittedName>
        <fullName evidence="2">Uncharacterized protein</fullName>
    </submittedName>
</protein>
<accession>A0A834TWL0</accession>
<proteinExistence type="predicted"/>
<organism evidence="2 3">
    <name type="scientific">Senna tora</name>
    <dbReference type="NCBI Taxonomy" id="362788"/>
    <lineage>
        <taxon>Eukaryota</taxon>
        <taxon>Viridiplantae</taxon>
        <taxon>Streptophyta</taxon>
        <taxon>Embryophyta</taxon>
        <taxon>Tracheophyta</taxon>
        <taxon>Spermatophyta</taxon>
        <taxon>Magnoliopsida</taxon>
        <taxon>eudicotyledons</taxon>
        <taxon>Gunneridae</taxon>
        <taxon>Pentapetalae</taxon>
        <taxon>rosids</taxon>
        <taxon>fabids</taxon>
        <taxon>Fabales</taxon>
        <taxon>Fabaceae</taxon>
        <taxon>Caesalpinioideae</taxon>
        <taxon>Cassia clade</taxon>
        <taxon>Senna</taxon>
    </lineage>
</organism>
<dbReference type="AlphaFoldDB" id="A0A834TWL0"/>
<feature type="compositionally biased region" description="Basic and acidic residues" evidence="1">
    <location>
        <begin position="9"/>
        <end position="20"/>
    </location>
</feature>
<evidence type="ECO:0000313" key="3">
    <source>
        <dbReference type="Proteomes" id="UP000634136"/>
    </source>
</evidence>
<dbReference type="Proteomes" id="UP000634136">
    <property type="component" value="Unassembled WGS sequence"/>
</dbReference>
<keyword evidence="3" id="KW-1185">Reference proteome</keyword>
<feature type="region of interest" description="Disordered" evidence="1">
    <location>
        <begin position="1"/>
        <end position="20"/>
    </location>
</feature>